<evidence type="ECO:0000313" key="4">
    <source>
        <dbReference type="Proteomes" id="UP000314986"/>
    </source>
</evidence>
<dbReference type="Gene3D" id="3.90.70.10">
    <property type="entry name" value="Cysteine proteinases"/>
    <property type="match status" value="1"/>
</dbReference>
<dbReference type="GO" id="GO:0004843">
    <property type="term" value="F:cysteine-type deubiquitinase activity"/>
    <property type="evidence" value="ECO:0007669"/>
    <property type="project" value="InterPro"/>
</dbReference>
<dbReference type="InterPro" id="IPR001394">
    <property type="entry name" value="Peptidase_C19_UCH"/>
</dbReference>
<dbReference type="InterPro" id="IPR018200">
    <property type="entry name" value="USP_CS"/>
</dbReference>
<dbReference type="AlphaFoldDB" id="V9KRH0"/>
<name>V9KRH0_CALMI</name>
<dbReference type="PANTHER" id="PTHR24006">
    <property type="entry name" value="UBIQUITIN CARBOXYL-TERMINAL HYDROLASE"/>
    <property type="match status" value="1"/>
</dbReference>
<protein>
    <submittedName>
        <fullName evidence="2 3">Ubl carboxyl-terminal hydrolase 18</fullName>
    </submittedName>
</protein>
<evidence type="ECO:0000313" key="2">
    <source>
        <dbReference type="EMBL" id="AFP00937.1"/>
    </source>
</evidence>
<dbReference type="GeneTree" id="ENSGT00940000161720"/>
<reference evidence="3" key="4">
    <citation type="submission" date="2025-05" db="UniProtKB">
        <authorList>
            <consortium name="Ensembl"/>
        </authorList>
    </citation>
    <scope>IDENTIFICATION</scope>
</reference>
<dbReference type="STRING" id="7868.ENSCMIP00000025171"/>
<dbReference type="InterPro" id="IPR028889">
    <property type="entry name" value="USP"/>
</dbReference>
<dbReference type="GO" id="GO:0005829">
    <property type="term" value="C:cytosol"/>
    <property type="evidence" value="ECO:0007669"/>
    <property type="project" value="TreeGrafter"/>
</dbReference>
<reference evidence="4" key="1">
    <citation type="journal article" date="2006" name="Science">
        <title>Ancient noncoding elements conserved in the human genome.</title>
        <authorList>
            <person name="Venkatesh B."/>
            <person name="Kirkness E.F."/>
            <person name="Loh Y.H."/>
            <person name="Halpern A.L."/>
            <person name="Lee A.P."/>
            <person name="Johnson J."/>
            <person name="Dandona N."/>
            <person name="Viswanathan L.D."/>
            <person name="Tay A."/>
            <person name="Venter J.C."/>
            <person name="Strausberg R.L."/>
            <person name="Brenner S."/>
        </authorList>
    </citation>
    <scope>NUCLEOTIDE SEQUENCE [LARGE SCALE GENOMIC DNA]</scope>
</reference>
<reference evidence="2 4" key="3">
    <citation type="journal article" date="2014" name="Nature">
        <title>Elephant shark genome provides unique insights into gnathostome evolution.</title>
        <authorList>
            <consortium name="International Elephant Shark Genome Sequencing Consortium"/>
            <person name="Venkatesh B."/>
            <person name="Lee A.P."/>
            <person name="Ravi V."/>
            <person name="Maurya A.K."/>
            <person name="Lian M.M."/>
            <person name="Swann J.B."/>
            <person name="Ohta Y."/>
            <person name="Flajnik M.F."/>
            <person name="Sutoh Y."/>
            <person name="Kasahara M."/>
            <person name="Hoon S."/>
            <person name="Gangu V."/>
            <person name="Roy S.W."/>
            <person name="Irimia M."/>
            <person name="Korzh V."/>
            <person name="Kondrychyn I."/>
            <person name="Lim Z.W."/>
            <person name="Tay B.H."/>
            <person name="Tohari S."/>
            <person name="Kong K.W."/>
            <person name="Ho S."/>
            <person name="Lorente-Galdos B."/>
            <person name="Quilez J."/>
            <person name="Marques-Bonet T."/>
            <person name="Raney B.J."/>
            <person name="Ingham P.W."/>
            <person name="Tay A."/>
            <person name="Hillier L.W."/>
            <person name="Minx P."/>
            <person name="Boehm T."/>
            <person name="Wilson R.K."/>
            <person name="Brenner S."/>
            <person name="Warren W.C."/>
        </authorList>
    </citation>
    <scope>NUCLEOTIDE SEQUENCE</scope>
    <source>
        <tissue evidence="2">Brain</tissue>
    </source>
</reference>
<evidence type="ECO:0000259" key="1">
    <source>
        <dbReference type="PROSITE" id="PS50235"/>
    </source>
</evidence>
<dbReference type="EMBL" id="JW868419">
    <property type="protein sequence ID" value="AFP00937.1"/>
    <property type="molecule type" value="mRNA"/>
</dbReference>
<dbReference type="PROSITE" id="PS50235">
    <property type="entry name" value="USP_3"/>
    <property type="match status" value="1"/>
</dbReference>
<dbReference type="PROSITE" id="PS00973">
    <property type="entry name" value="USP_2"/>
    <property type="match status" value="1"/>
</dbReference>
<dbReference type="MEROPS" id="C19.030"/>
<feature type="domain" description="USP" evidence="1">
    <location>
        <begin position="90"/>
        <end position="400"/>
    </location>
</feature>
<accession>V9KRH0</accession>
<dbReference type="GO" id="GO:0016579">
    <property type="term" value="P:protein deubiquitination"/>
    <property type="evidence" value="ECO:0007669"/>
    <property type="project" value="InterPro"/>
</dbReference>
<dbReference type="OMA" id="CGRKTPF"/>
<sequence length="409" mass="47167">MGIIATYKCRWWIEKETTEHSEDSSIVAGIAGSPEMQEGNEIKESQDIVSQKEKLVSSKNLTGCQVSQSSSEACDQTQRQSTVRRFRNVVGLNNMGCTCYFNALLQTLLLAPEFTCLLKRWDQMNLTSHGSSLPRELYRLFHQMETTEQTAVNPVKVLLCLFPNLRKANIQQDAGELFHTLFNLLLDQLHDPQISAEMKALYEIRVEQFVKCQVCGVVSEKQSRMISLPLQVPENHPHLNLEKSLKMFFQPQNLTQRNACFCWKCEKRTATLQGFKLFSLPSIVNFHLNRFCHRLDGFTRKINSTLEFDEILDLSKFPISEKVLSQRKSQSYWLYELFAVIVHMGSANFGHYIAYVKYFEDKKWYLIDDSSVHSVQWEAVKETFGSKRGQTAYLLLYRKAEQDAGANTH</sequence>
<evidence type="ECO:0000313" key="3">
    <source>
        <dbReference type="Ensembl" id="ENSCMIP00000025171.1"/>
    </source>
</evidence>
<dbReference type="CDD" id="cd02257">
    <property type="entry name" value="Peptidase_C19"/>
    <property type="match status" value="1"/>
</dbReference>
<dbReference type="Pfam" id="PF00443">
    <property type="entry name" value="UCH"/>
    <property type="match status" value="1"/>
</dbReference>
<organism evidence="2">
    <name type="scientific">Callorhinchus milii</name>
    <name type="common">Ghost shark</name>
    <dbReference type="NCBI Taxonomy" id="7868"/>
    <lineage>
        <taxon>Eukaryota</taxon>
        <taxon>Metazoa</taxon>
        <taxon>Chordata</taxon>
        <taxon>Craniata</taxon>
        <taxon>Vertebrata</taxon>
        <taxon>Chondrichthyes</taxon>
        <taxon>Holocephali</taxon>
        <taxon>Chimaeriformes</taxon>
        <taxon>Callorhinchidae</taxon>
        <taxon>Callorhinchus</taxon>
    </lineage>
</organism>
<dbReference type="Ensembl" id="ENSCMIT00000025584.1">
    <property type="protein sequence ID" value="ENSCMIP00000025171.1"/>
    <property type="gene ID" value="ENSCMIG00000011072.1"/>
</dbReference>
<dbReference type="Proteomes" id="UP000314986">
    <property type="component" value="Unassembled WGS sequence"/>
</dbReference>
<keyword evidence="4" id="KW-1185">Reference proteome</keyword>
<dbReference type="GO" id="GO:0005634">
    <property type="term" value="C:nucleus"/>
    <property type="evidence" value="ECO:0007669"/>
    <property type="project" value="TreeGrafter"/>
</dbReference>
<proteinExistence type="evidence at transcript level"/>
<dbReference type="PANTHER" id="PTHR24006:SF796">
    <property type="entry name" value="UBL CARBOXYL-TERMINAL HYDROLASE 18-RELATED"/>
    <property type="match status" value="1"/>
</dbReference>
<dbReference type="InterPro" id="IPR038765">
    <property type="entry name" value="Papain-like_cys_pep_sf"/>
</dbReference>
<keyword evidence="2" id="KW-0378">Hydrolase</keyword>
<dbReference type="InterPro" id="IPR050164">
    <property type="entry name" value="Peptidase_C19"/>
</dbReference>
<dbReference type="SUPFAM" id="SSF54001">
    <property type="entry name" value="Cysteine proteinases"/>
    <property type="match status" value="1"/>
</dbReference>
<reference evidence="4" key="2">
    <citation type="journal article" date="2007" name="PLoS Biol.">
        <title>Survey sequencing and comparative analysis of the elephant shark (Callorhinchus milii) genome.</title>
        <authorList>
            <person name="Venkatesh B."/>
            <person name="Kirkness E.F."/>
            <person name="Loh Y.H."/>
            <person name="Halpern A.L."/>
            <person name="Lee A.P."/>
            <person name="Johnson J."/>
            <person name="Dandona N."/>
            <person name="Viswanathan L.D."/>
            <person name="Tay A."/>
            <person name="Venter J.C."/>
            <person name="Strausberg R.L."/>
            <person name="Brenner S."/>
        </authorList>
    </citation>
    <scope>NUCLEOTIDE SEQUENCE [LARGE SCALE GENOMIC DNA]</scope>
</reference>